<sequence length="259" mass="29627">MNGSYHFCAKSRKAIFDFTIKRNITVIKGDSATGKTTLLHILYEYLRVGRESGYSVSADVDYYVYLRREVGRDWQDDLFPLKNTVIFIEENNNFVFGKEFADFVKHSGNYFVIVTRAPITVLPYSIHEIYEIITDGKRTDIKESYHELKELYSNYPEAGNNLLKNIVTEDSNSGYQFFSKVFKERQVISANGNGNIINTVRRMGEGDILVIADGAAFGAMIEKCLEFFGSEDNRRITGWFPEEIRKGICAKCVKNHGIL</sequence>
<gene>
    <name evidence="1" type="ORF">ABID24_001123</name>
</gene>
<proteinExistence type="predicted"/>
<dbReference type="InterPro" id="IPR027417">
    <property type="entry name" value="P-loop_NTPase"/>
</dbReference>
<evidence type="ECO:0000313" key="2">
    <source>
        <dbReference type="Proteomes" id="UP001549106"/>
    </source>
</evidence>
<dbReference type="RefSeq" id="WP_257464313.1">
    <property type="nucleotide sequence ID" value="NZ_BAABXP010000001.1"/>
</dbReference>
<accession>A0ABV2M0A2</accession>
<organism evidence="1 2">
    <name type="scientific">Blautia caecimuris</name>
    <dbReference type="NCBI Taxonomy" id="1796615"/>
    <lineage>
        <taxon>Bacteria</taxon>
        <taxon>Bacillati</taxon>
        <taxon>Bacillota</taxon>
        <taxon>Clostridia</taxon>
        <taxon>Lachnospirales</taxon>
        <taxon>Lachnospiraceae</taxon>
        <taxon>Blautia</taxon>
    </lineage>
</organism>
<dbReference type="SUPFAM" id="SSF52540">
    <property type="entry name" value="P-loop containing nucleoside triphosphate hydrolases"/>
    <property type="match status" value="1"/>
</dbReference>
<keyword evidence="2" id="KW-1185">Reference proteome</keyword>
<reference evidence="1 2" key="1">
    <citation type="submission" date="2024-06" db="EMBL/GenBank/DDBJ databases">
        <title>Genomic Encyclopedia of Type Strains, Phase IV (KMG-IV): sequencing the most valuable type-strain genomes for metagenomic binning, comparative biology and taxonomic classification.</title>
        <authorList>
            <person name="Goeker M."/>
        </authorList>
    </citation>
    <scope>NUCLEOTIDE SEQUENCE [LARGE SCALE GENOMIC DNA]</scope>
    <source>
        <strain evidence="1 2">DSM 29492</strain>
    </source>
</reference>
<protein>
    <recommendedName>
        <fullName evidence="3">Translation initiation factor 2</fullName>
    </recommendedName>
</protein>
<evidence type="ECO:0008006" key="3">
    <source>
        <dbReference type="Google" id="ProtNLM"/>
    </source>
</evidence>
<name>A0ABV2M0A2_9FIRM</name>
<comment type="caution">
    <text evidence="1">The sequence shown here is derived from an EMBL/GenBank/DDBJ whole genome shotgun (WGS) entry which is preliminary data.</text>
</comment>
<evidence type="ECO:0000313" key="1">
    <source>
        <dbReference type="EMBL" id="MET3749888.1"/>
    </source>
</evidence>
<dbReference type="Proteomes" id="UP001549106">
    <property type="component" value="Unassembled WGS sequence"/>
</dbReference>
<dbReference type="EMBL" id="JBEPMJ010000006">
    <property type="protein sequence ID" value="MET3749888.1"/>
    <property type="molecule type" value="Genomic_DNA"/>
</dbReference>